<sequence length="442" mass="50432">NAILKKMQEAVMQKGEHEMVLQELEAALPANKVNEWTREVEAWESDRNETNTYERKHEGVMTQAKIRLELAKDEAKELQDGNDVSLHSEVSPSILISTGLDLEDQQHRITSDLASLGTNPTDQQQGKIQQRINSLQHKLEQWSTIQTLYMPQVARQCASDVGMVAPSEEPQPHHFRLWLQSNLPCLGDHRLMEYEWKLRYAQALDLLEEMRQNLRLCSYLLHFKQSNIQGQGSNTHVCNTLKAVEAKIKASAEKYRAAHAAIMTLSQLLGKEDWERVVCVLRDEDIHALSTGAEGQSEGRHTLSWIWQALGVSDSDNEDLQDSLRIEWCKSRAQGSRWSEEVLLLLEEMRRIIAFFDWKASWWRKQSGRRQFQGGDLCEAFSAYAALQTGLYLSLKASCKDLWLELPQLVLEAQLLSAPDPMLILDVVQPVYQTSGIGYHTG</sequence>
<dbReference type="OrthoDB" id="2680741at2759"/>
<dbReference type="InParanoid" id="A0A0D0DB43"/>
<protein>
    <submittedName>
        <fullName evidence="1">Uncharacterized protein</fullName>
    </submittedName>
</protein>
<dbReference type="STRING" id="930991.A0A0D0DB43"/>
<evidence type="ECO:0000313" key="1">
    <source>
        <dbReference type="EMBL" id="KIK74415.1"/>
    </source>
</evidence>
<feature type="non-terminal residue" evidence="1">
    <location>
        <position position="1"/>
    </location>
</feature>
<organism evidence="1 2">
    <name type="scientific">Paxillus rubicundulus Ve08.2h10</name>
    <dbReference type="NCBI Taxonomy" id="930991"/>
    <lineage>
        <taxon>Eukaryota</taxon>
        <taxon>Fungi</taxon>
        <taxon>Dikarya</taxon>
        <taxon>Basidiomycota</taxon>
        <taxon>Agaricomycotina</taxon>
        <taxon>Agaricomycetes</taxon>
        <taxon>Agaricomycetidae</taxon>
        <taxon>Boletales</taxon>
        <taxon>Paxilineae</taxon>
        <taxon>Paxillaceae</taxon>
        <taxon>Paxillus</taxon>
    </lineage>
</organism>
<gene>
    <name evidence="1" type="ORF">PAXRUDRAFT_29171</name>
</gene>
<dbReference type="HOGENOM" id="CLU_003703_0_3_1"/>
<dbReference type="AlphaFoldDB" id="A0A0D0DB43"/>
<accession>A0A0D0DB43</accession>
<proteinExistence type="predicted"/>
<dbReference type="Proteomes" id="UP000054538">
    <property type="component" value="Unassembled WGS sequence"/>
</dbReference>
<dbReference type="EMBL" id="KN828882">
    <property type="protein sequence ID" value="KIK74415.1"/>
    <property type="molecule type" value="Genomic_DNA"/>
</dbReference>
<name>A0A0D0DB43_9AGAM</name>
<reference evidence="2" key="2">
    <citation type="submission" date="2015-01" db="EMBL/GenBank/DDBJ databases">
        <title>Evolutionary Origins and Diversification of the Mycorrhizal Mutualists.</title>
        <authorList>
            <consortium name="DOE Joint Genome Institute"/>
            <consortium name="Mycorrhizal Genomics Consortium"/>
            <person name="Kohler A."/>
            <person name="Kuo A."/>
            <person name="Nagy L.G."/>
            <person name="Floudas D."/>
            <person name="Copeland A."/>
            <person name="Barry K.W."/>
            <person name="Cichocki N."/>
            <person name="Veneault-Fourrey C."/>
            <person name="LaButti K."/>
            <person name="Lindquist E.A."/>
            <person name="Lipzen A."/>
            <person name="Lundell T."/>
            <person name="Morin E."/>
            <person name="Murat C."/>
            <person name="Riley R."/>
            <person name="Ohm R."/>
            <person name="Sun H."/>
            <person name="Tunlid A."/>
            <person name="Henrissat B."/>
            <person name="Grigoriev I.V."/>
            <person name="Hibbett D.S."/>
            <person name="Martin F."/>
        </authorList>
    </citation>
    <scope>NUCLEOTIDE SEQUENCE [LARGE SCALE GENOMIC DNA]</scope>
    <source>
        <strain evidence="2">Ve08.2h10</strain>
    </source>
</reference>
<evidence type="ECO:0000313" key="2">
    <source>
        <dbReference type="Proteomes" id="UP000054538"/>
    </source>
</evidence>
<keyword evidence="2" id="KW-1185">Reference proteome</keyword>
<reference evidence="1 2" key="1">
    <citation type="submission" date="2014-04" db="EMBL/GenBank/DDBJ databases">
        <authorList>
            <consortium name="DOE Joint Genome Institute"/>
            <person name="Kuo A."/>
            <person name="Kohler A."/>
            <person name="Jargeat P."/>
            <person name="Nagy L.G."/>
            <person name="Floudas D."/>
            <person name="Copeland A."/>
            <person name="Barry K.W."/>
            <person name="Cichocki N."/>
            <person name="Veneault-Fourrey C."/>
            <person name="LaButti K."/>
            <person name="Lindquist E.A."/>
            <person name="Lipzen A."/>
            <person name="Lundell T."/>
            <person name="Morin E."/>
            <person name="Murat C."/>
            <person name="Sun H."/>
            <person name="Tunlid A."/>
            <person name="Henrissat B."/>
            <person name="Grigoriev I.V."/>
            <person name="Hibbett D.S."/>
            <person name="Martin F."/>
            <person name="Nordberg H.P."/>
            <person name="Cantor M.N."/>
            <person name="Hua S.X."/>
        </authorList>
    </citation>
    <scope>NUCLEOTIDE SEQUENCE [LARGE SCALE GENOMIC DNA]</scope>
    <source>
        <strain evidence="1 2">Ve08.2h10</strain>
    </source>
</reference>